<name>A0A3S0K728_9PROT</name>
<dbReference type="InterPro" id="IPR011059">
    <property type="entry name" value="Metal-dep_hydrolase_composite"/>
</dbReference>
<dbReference type="HAMAP" id="MF_00372">
    <property type="entry name" value="HutI"/>
    <property type="match status" value="1"/>
</dbReference>
<dbReference type="GO" id="GO:0005737">
    <property type="term" value="C:cytoplasm"/>
    <property type="evidence" value="ECO:0007669"/>
    <property type="project" value="UniProtKB-SubCell"/>
</dbReference>
<feature type="binding site" evidence="7">
    <location>
        <position position="80"/>
    </location>
    <ligand>
        <name>Fe(3+)</name>
        <dbReference type="ChEBI" id="CHEBI:29034"/>
    </ligand>
</feature>
<dbReference type="EC" id="3.5.2.7" evidence="1 7"/>
<feature type="binding site" evidence="7">
    <location>
        <position position="78"/>
    </location>
    <ligand>
        <name>Zn(2+)</name>
        <dbReference type="ChEBI" id="CHEBI:29105"/>
    </ligand>
</feature>
<dbReference type="CDD" id="cd01296">
    <property type="entry name" value="Imidazolone-5PH"/>
    <property type="match status" value="1"/>
</dbReference>
<keyword evidence="4 7" id="KW-0369">Histidine metabolism</keyword>
<feature type="binding site" evidence="7">
    <location>
        <position position="327"/>
    </location>
    <ligand>
        <name>N-formimidoyl-L-glutamate</name>
        <dbReference type="ChEBI" id="CHEBI:58928"/>
    </ligand>
</feature>
<evidence type="ECO:0000259" key="8">
    <source>
        <dbReference type="Pfam" id="PF01979"/>
    </source>
</evidence>
<dbReference type="FunFam" id="3.20.20.140:FF:000007">
    <property type="entry name" value="Imidazolonepropionase"/>
    <property type="match status" value="1"/>
</dbReference>
<dbReference type="GO" id="GO:0019557">
    <property type="term" value="P:L-histidine catabolic process to glutamate and formate"/>
    <property type="evidence" value="ECO:0007669"/>
    <property type="project" value="UniProtKB-UniPathway"/>
</dbReference>
<feature type="binding site" evidence="7">
    <location>
        <position position="251"/>
    </location>
    <ligand>
        <name>4-imidazolone-5-propanoate</name>
        <dbReference type="ChEBI" id="CHEBI:77893"/>
    </ligand>
</feature>
<reference evidence="9 10" key="1">
    <citation type="submission" date="2018-12" db="EMBL/GenBank/DDBJ databases">
        <authorList>
            <person name="Yang Y."/>
        </authorList>
    </citation>
    <scope>NUCLEOTIDE SEQUENCE [LARGE SCALE GENOMIC DNA]</scope>
    <source>
        <strain evidence="9 10">L-25-5w-1</strain>
    </source>
</reference>
<dbReference type="InterPro" id="IPR005920">
    <property type="entry name" value="HutI"/>
</dbReference>
<dbReference type="Proteomes" id="UP000277007">
    <property type="component" value="Unassembled WGS sequence"/>
</dbReference>
<gene>
    <name evidence="7" type="primary">hutI</name>
    <name evidence="9" type="ORF">EJ903_05180</name>
</gene>
<feature type="binding site" evidence="7">
    <location>
        <position position="248"/>
    </location>
    <ligand>
        <name>Zn(2+)</name>
        <dbReference type="ChEBI" id="CHEBI:29105"/>
    </ligand>
</feature>
<evidence type="ECO:0000313" key="10">
    <source>
        <dbReference type="Proteomes" id="UP000277007"/>
    </source>
</evidence>
<keyword evidence="3 7" id="KW-0378">Hydrolase</keyword>
<keyword evidence="2 7" id="KW-0479">Metal-binding</keyword>
<dbReference type="GO" id="GO:0008270">
    <property type="term" value="F:zinc ion binding"/>
    <property type="evidence" value="ECO:0007669"/>
    <property type="project" value="UniProtKB-UniRule"/>
</dbReference>
<dbReference type="Gene3D" id="3.20.20.140">
    <property type="entry name" value="Metal-dependent hydrolases"/>
    <property type="match status" value="1"/>
</dbReference>
<evidence type="ECO:0000256" key="5">
    <source>
        <dbReference type="ARBA" id="ARBA00022833"/>
    </source>
</evidence>
<evidence type="ECO:0000256" key="3">
    <source>
        <dbReference type="ARBA" id="ARBA00022801"/>
    </source>
</evidence>
<keyword evidence="5 7" id="KW-0862">Zinc</keyword>
<comment type="cofactor">
    <cofactor evidence="7">
        <name>Zn(2+)</name>
        <dbReference type="ChEBI" id="CHEBI:29105"/>
    </cofactor>
    <cofactor evidence="7">
        <name>Fe(3+)</name>
        <dbReference type="ChEBI" id="CHEBI:29034"/>
    </cofactor>
    <text evidence="7">Binds 1 zinc or iron ion per subunit.</text>
</comment>
<comment type="function">
    <text evidence="7">Catalyzes the hydrolytic cleavage of the carbon-nitrogen bond in imidazolone-5-propanoate to yield N-formimidoyl-L-glutamate. It is the third step in the universal histidine degradation pathway.</text>
</comment>
<feature type="binding site" evidence="7">
    <location>
        <position position="87"/>
    </location>
    <ligand>
        <name>4-imidazolone-5-propanoate</name>
        <dbReference type="ChEBI" id="CHEBI:77893"/>
    </ligand>
</feature>
<feature type="binding site" evidence="7">
    <location>
        <position position="80"/>
    </location>
    <ligand>
        <name>Zn(2+)</name>
        <dbReference type="ChEBI" id="CHEBI:29105"/>
    </ligand>
</feature>
<feature type="binding site" evidence="7">
    <location>
        <position position="323"/>
    </location>
    <ligand>
        <name>Zn(2+)</name>
        <dbReference type="ChEBI" id="CHEBI:29105"/>
    </ligand>
</feature>
<feature type="binding site" evidence="7">
    <location>
        <position position="183"/>
    </location>
    <ligand>
        <name>4-imidazolone-5-propanoate</name>
        <dbReference type="ChEBI" id="CHEBI:77893"/>
    </ligand>
</feature>
<sequence length="421" mass="43897">MPTAALWDSLWIDLSLATLQDGAADGYGAVADAAVGVKDGTIVFAGPRRDLPGPMESLAAHVHSGGGGWMTPGLIDAHTHLVYGGNRAREFEMRLQGASYEEIARAGGGIVSTVAATRAADEDALLAATLPRLDSLLAEGVTTVEIKSGYGLDTASEMKMLRVARRLATLRPVAVRTSFLGAHAVPPEWRGNPDGYIDLVCGETLPAVAQAGLADAVDAFCEGIGFSIDQTRRVFEAARAHGLPVKLHAEQLSNLGGAKLVAAFDGLSADHIEHLDEEGVAAMARAGTVAVLLPGAFYALRETKLPPIDLLRRYGVPMALSTDNNPGTSPVCSLLLMLSMGCTFFRLTPAEALAGVTRHAARALGLTDRGVIAPGMRADLVLWGIDHPAELSYAIGLNPCRAVVNAGVVRAPHALQSSAAP</sequence>
<evidence type="ECO:0000313" key="9">
    <source>
        <dbReference type="EMBL" id="RTR22967.1"/>
    </source>
</evidence>
<evidence type="ECO:0000256" key="7">
    <source>
        <dbReference type="HAMAP-Rule" id="MF_00372"/>
    </source>
</evidence>
<feature type="binding site" evidence="7">
    <location>
        <position position="150"/>
    </location>
    <ligand>
        <name>4-imidazolone-5-propanoate</name>
        <dbReference type="ChEBI" id="CHEBI:77893"/>
    </ligand>
</feature>
<proteinExistence type="inferred from homology"/>
<dbReference type="GO" id="GO:0019556">
    <property type="term" value="P:L-histidine catabolic process to glutamate and formamide"/>
    <property type="evidence" value="ECO:0007669"/>
    <property type="project" value="UniProtKB-UniRule"/>
</dbReference>
<dbReference type="InterPro" id="IPR006680">
    <property type="entry name" value="Amidohydro-rel"/>
</dbReference>
<organism evidence="9 10">
    <name type="scientific">Azospirillum griseum</name>
    <dbReference type="NCBI Taxonomy" id="2496639"/>
    <lineage>
        <taxon>Bacteria</taxon>
        <taxon>Pseudomonadati</taxon>
        <taxon>Pseudomonadota</taxon>
        <taxon>Alphaproteobacteria</taxon>
        <taxon>Rhodospirillales</taxon>
        <taxon>Azospirillaceae</taxon>
        <taxon>Azospirillum</taxon>
    </lineage>
</organism>
<feature type="domain" description="Amidohydrolase-related" evidence="8">
    <location>
        <begin position="70"/>
        <end position="387"/>
    </location>
</feature>
<dbReference type="Pfam" id="PF01979">
    <property type="entry name" value="Amidohydro_1"/>
    <property type="match status" value="1"/>
</dbReference>
<accession>A0A3S0K728</accession>
<dbReference type="InterPro" id="IPR032466">
    <property type="entry name" value="Metal_Hydrolase"/>
</dbReference>
<dbReference type="EMBL" id="RXMA01000003">
    <property type="protein sequence ID" value="RTR22967.1"/>
    <property type="molecule type" value="Genomic_DNA"/>
</dbReference>
<evidence type="ECO:0000256" key="4">
    <source>
        <dbReference type="ARBA" id="ARBA00022808"/>
    </source>
</evidence>
<dbReference type="NCBIfam" id="TIGR01224">
    <property type="entry name" value="hutI"/>
    <property type="match status" value="1"/>
</dbReference>
<dbReference type="Gene3D" id="2.30.40.10">
    <property type="entry name" value="Urease, subunit C, domain 1"/>
    <property type="match status" value="1"/>
</dbReference>
<comment type="similarity">
    <text evidence="7">Belongs to the metallo-dependent hydrolases superfamily. HutI family.</text>
</comment>
<comment type="subcellular location">
    <subcellularLocation>
        <location evidence="7">Cytoplasm</location>
    </subcellularLocation>
</comment>
<comment type="caution">
    <text evidence="9">The sequence shown here is derived from an EMBL/GenBank/DDBJ whole genome shotgun (WGS) entry which is preliminary data.</text>
</comment>
<dbReference type="RefSeq" id="WP_126612797.1">
    <property type="nucleotide sequence ID" value="NZ_JBHUCY010000004.1"/>
</dbReference>
<evidence type="ECO:0000256" key="2">
    <source>
        <dbReference type="ARBA" id="ARBA00022723"/>
    </source>
</evidence>
<keyword evidence="6 7" id="KW-0408">Iron</keyword>
<evidence type="ECO:0000256" key="6">
    <source>
        <dbReference type="ARBA" id="ARBA00023004"/>
    </source>
</evidence>
<dbReference type="AlphaFoldDB" id="A0A3S0K728"/>
<feature type="binding site" evidence="7">
    <location>
        <position position="78"/>
    </location>
    <ligand>
        <name>Fe(3+)</name>
        <dbReference type="ChEBI" id="CHEBI:29034"/>
    </ligand>
</feature>
<feature type="binding site" evidence="7">
    <location>
        <position position="325"/>
    </location>
    <ligand>
        <name>N-formimidoyl-L-glutamate</name>
        <dbReference type="ChEBI" id="CHEBI:58928"/>
    </ligand>
</feature>
<keyword evidence="7" id="KW-0963">Cytoplasm</keyword>
<dbReference type="PANTHER" id="PTHR42752">
    <property type="entry name" value="IMIDAZOLONEPROPIONASE"/>
    <property type="match status" value="1"/>
</dbReference>
<dbReference type="SUPFAM" id="SSF51556">
    <property type="entry name" value="Metallo-dependent hydrolases"/>
    <property type="match status" value="1"/>
</dbReference>
<keyword evidence="10" id="KW-1185">Reference proteome</keyword>
<dbReference type="GO" id="GO:0050480">
    <property type="term" value="F:imidazolonepropionase activity"/>
    <property type="evidence" value="ECO:0007669"/>
    <property type="project" value="UniProtKB-UniRule"/>
</dbReference>
<dbReference type="UniPathway" id="UPA00379">
    <property type="reaction ID" value="UER00551"/>
</dbReference>
<feature type="binding site" evidence="7">
    <location>
        <position position="248"/>
    </location>
    <ligand>
        <name>Fe(3+)</name>
        <dbReference type="ChEBI" id="CHEBI:29034"/>
    </ligand>
</feature>
<feature type="binding site" evidence="7">
    <location>
        <position position="328"/>
    </location>
    <ligand>
        <name>4-imidazolone-5-propanoate</name>
        <dbReference type="ChEBI" id="CHEBI:77893"/>
    </ligand>
</feature>
<dbReference type="GO" id="GO:0005506">
    <property type="term" value="F:iron ion binding"/>
    <property type="evidence" value="ECO:0007669"/>
    <property type="project" value="UniProtKB-UniRule"/>
</dbReference>
<protein>
    <recommendedName>
        <fullName evidence="1 7">Imidazolonepropionase</fullName>
        <ecNumber evidence="1 7">3.5.2.7</ecNumber>
    </recommendedName>
    <alternativeName>
        <fullName evidence="7">Imidazolone-5-propionate hydrolase</fullName>
    </alternativeName>
</protein>
<evidence type="ECO:0000256" key="1">
    <source>
        <dbReference type="ARBA" id="ARBA00012864"/>
    </source>
</evidence>
<comment type="catalytic activity">
    <reaction evidence="7">
        <text>4-imidazolone-5-propanoate + H2O = N-formimidoyl-L-glutamate</text>
        <dbReference type="Rhea" id="RHEA:23660"/>
        <dbReference type="ChEBI" id="CHEBI:15377"/>
        <dbReference type="ChEBI" id="CHEBI:58928"/>
        <dbReference type="ChEBI" id="CHEBI:77893"/>
        <dbReference type="EC" id="3.5.2.7"/>
    </reaction>
</comment>
<dbReference type="PANTHER" id="PTHR42752:SF1">
    <property type="entry name" value="IMIDAZOLONEPROPIONASE-RELATED"/>
    <property type="match status" value="1"/>
</dbReference>
<feature type="binding site" evidence="7">
    <location>
        <position position="323"/>
    </location>
    <ligand>
        <name>Fe(3+)</name>
        <dbReference type="ChEBI" id="CHEBI:29034"/>
    </ligand>
</feature>
<dbReference type="OrthoDB" id="9776455at2"/>
<comment type="pathway">
    <text evidence="7">Amino-acid degradation; L-histidine degradation into L-glutamate; N-formimidoyl-L-glutamate from L-histidine: step 3/3.</text>
</comment>
<feature type="binding site" evidence="7">
    <location>
        <position position="150"/>
    </location>
    <ligand>
        <name>N-formimidoyl-L-glutamate</name>
        <dbReference type="ChEBI" id="CHEBI:58928"/>
    </ligand>
</feature>
<dbReference type="SUPFAM" id="SSF51338">
    <property type="entry name" value="Composite domain of metallo-dependent hydrolases"/>
    <property type="match status" value="1"/>
</dbReference>